<dbReference type="OrthoDB" id="9804933at2"/>
<comment type="function">
    <text evidence="7">The UvrABC repair system catalyzes the recognition and processing of DNA lesions. UvrC both incises the 5' and 3' sides of the lesion. The N-terminal half is responsible for the 3' incision and the C-terminal half is responsible for the 5' incision.</text>
</comment>
<dbReference type="RefSeq" id="WP_077395375.1">
    <property type="nucleotide sequence ID" value="NZ_JATM01000001.1"/>
</dbReference>
<dbReference type="GO" id="GO:0009380">
    <property type="term" value="C:excinuclease repair complex"/>
    <property type="evidence" value="ECO:0007669"/>
    <property type="project" value="InterPro"/>
</dbReference>
<dbReference type="Pfam" id="PF08459">
    <property type="entry name" value="UvrC_RNaseH_dom"/>
    <property type="match status" value="1"/>
</dbReference>
<accession>A0A1S8GR73</accession>
<keyword evidence="1 7" id="KW-0963">Cytoplasm</keyword>
<evidence type="ECO:0000256" key="6">
    <source>
        <dbReference type="ARBA" id="ARBA00023236"/>
    </source>
</evidence>
<dbReference type="InterPro" id="IPR050066">
    <property type="entry name" value="UvrABC_protein_C"/>
</dbReference>
<evidence type="ECO:0000256" key="5">
    <source>
        <dbReference type="ARBA" id="ARBA00023204"/>
    </source>
</evidence>
<dbReference type="GO" id="GO:0009381">
    <property type="term" value="F:excinuclease ABC activity"/>
    <property type="evidence" value="ECO:0007669"/>
    <property type="project" value="UniProtKB-UniRule"/>
</dbReference>
<dbReference type="PANTHER" id="PTHR30562">
    <property type="entry name" value="UVRC/OXIDOREDUCTASE"/>
    <property type="match status" value="1"/>
</dbReference>
<evidence type="ECO:0000259" key="8">
    <source>
        <dbReference type="PROSITE" id="PS50151"/>
    </source>
</evidence>
<dbReference type="Pfam" id="PF01541">
    <property type="entry name" value="GIY-YIG"/>
    <property type="match status" value="1"/>
</dbReference>
<keyword evidence="12" id="KW-1185">Reference proteome</keyword>
<dbReference type="SUPFAM" id="SSF47781">
    <property type="entry name" value="RuvA domain 2-like"/>
    <property type="match status" value="1"/>
</dbReference>
<evidence type="ECO:0000256" key="3">
    <source>
        <dbReference type="ARBA" id="ARBA00022769"/>
    </source>
</evidence>
<name>A0A1S8GR73_9PROT</name>
<dbReference type="GO" id="GO:0006289">
    <property type="term" value="P:nucleotide-excision repair"/>
    <property type="evidence" value="ECO:0007669"/>
    <property type="project" value="UniProtKB-UniRule"/>
</dbReference>
<evidence type="ECO:0000259" key="9">
    <source>
        <dbReference type="PROSITE" id="PS50164"/>
    </source>
</evidence>
<dbReference type="Gene3D" id="1.10.150.20">
    <property type="entry name" value="5' to 3' exonuclease, C-terminal subdomain"/>
    <property type="match status" value="1"/>
</dbReference>
<feature type="domain" description="UvrC family homology region profile" evidence="10">
    <location>
        <begin position="259"/>
        <end position="486"/>
    </location>
</feature>
<proteinExistence type="inferred from homology"/>
<evidence type="ECO:0000259" key="10">
    <source>
        <dbReference type="PROSITE" id="PS50165"/>
    </source>
</evidence>
<dbReference type="FunFam" id="3.40.1440.10:FF:000001">
    <property type="entry name" value="UvrABC system protein C"/>
    <property type="match status" value="1"/>
</dbReference>
<dbReference type="AlphaFoldDB" id="A0A1S8GR73"/>
<dbReference type="InterPro" id="IPR041663">
    <property type="entry name" value="DisA/LigA_HHH"/>
</dbReference>
<dbReference type="Pfam" id="PF02151">
    <property type="entry name" value="UVR"/>
    <property type="match status" value="1"/>
</dbReference>
<keyword evidence="5 7" id="KW-0234">DNA repair</keyword>
<comment type="subunit">
    <text evidence="7">Interacts with UvrB in an incision complex.</text>
</comment>
<comment type="similarity">
    <text evidence="7">Belongs to the UvrC family.</text>
</comment>
<reference evidence="11 12" key="1">
    <citation type="journal article" date="2016" name="PLoS ONE">
        <title>Whole-Genome Sequence Analysis of Bombella intestini LMG 28161T, a Novel Acetic Acid Bacterium Isolated from the Crop of a Red-Tailed Bumble Bee, Bombus lapidarius.</title>
        <authorList>
            <person name="Li L."/>
            <person name="Illeghems K."/>
            <person name="Van Kerrebroeck S."/>
            <person name="Borremans W."/>
            <person name="Cleenwerck I."/>
            <person name="Smagghe G."/>
            <person name="De Vuyst L."/>
            <person name="Vandamme P."/>
        </authorList>
    </citation>
    <scope>NUCLEOTIDE SEQUENCE [LARGE SCALE GENOMIC DNA]</scope>
    <source>
        <strain evidence="11 12">R-52487</strain>
    </source>
</reference>
<dbReference type="GO" id="GO:0003677">
    <property type="term" value="F:DNA binding"/>
    <property type="evidence" value="ECO:0007669"/>
    <property type="project" value="UniProtKB-UniRule"/>
</dbReference>
<dbReference type="PROSITE" id="PS50151">
    <property type="entry name" value="UVR"/>
    <property type="match status" value="1"/>
</dbReference>
<dbReference type="CDD" id="cd10434">
    <property type="entry name" value="GIY-YIG_UvrC_Cho"/>
    <property type="match status" value="1"/>
</dbReference>
<dbReference type="InterPro" id="IPR035901">
    <property type="entry name" value="GIY-YIG_endonuc_sf"/>
</dbReference>
<dbReference type="SUPFAM" id="SSF46600">
    <property type="entry name" value="C-terminal UvrC-binding domain of UvrB"/>
    <property type="match status" value="1"/>
</dbReference>
<evidence type="ECO:0000313" key="11">
    <source>
        <dbReference type="EMBL" id="OOL19566.1"/>
    </source>
</evidence>
<evidence type="ECO:0000256" key="2">
    <source>
        <dbReference type="ARBA" id="ARBA00022763"/>
    </source>
</evidence>
<comment type="caution">
    <text evidence="11">The sequence shown here is derived from an EMBL/GenBank/DDBJ whole genome shotgun (WGS) entry which is preliminary data.</text>
</comment>
<dbReference type="Proteomes" id="UP000200980">
    <property type="component" value="Unassembled WGS sequence"/>
</dbReference>
<dbReference type="Pfam" id="PF12826">
    <property type="entry name" value="HHH_2"/>
    <property type="match status" value="1"/>
</dbReference>
<dbReference type="Gene3D" id="3.30.420.340">
    <property type="entry name" value="UvrC, RNAse H endonuclease domain"/>
    <property type="match status" value="1"/>
</dbReference>
<dbReference type="InterPro" id="IPR001943">
    <property type="entry name" value="UVR_dom"/>
</dbReference>
<dbReference type="PROSITE" id="PS50164">
    <property type="entry name" value="GIY_YIG"/>
    <property type="match status" value="1"/>
</dbReference>
<comment type="subcellular location">
    <subcellularLocation>
        <location evidence="7">Cytoplasm</location>
    </subcellularLocation>
</comment>
<dbReference type="InterPro" id="IPR038476">
    <property type="entry name" value="UvrC_RNase_H_dom_sf"/>
</dbReference>
<dbReference type="InterPro" id="IPR036876">
    <property type="entry name" value="UVR_dom_sf"/>
</dbReference>
<dbReference type="NCBIfam" id="TIGR00194">
    <property type="entry name" value="uvrC"/>
    <property type="match status" value="1"/>
</dbReference>
<evidence type="ECO:0000313" key="12">
    <source>
        <dbReference type="Proteomes" id="UP000200980"/>
    </source>
</evidence>
<evidence type="ECO:0000256" key="7">
    <source>
        <dbReference type="HAMAP-Rule" id="MF_00203"/>
    </source>
</evidence>
<dbReference type="SMART" id="SM00465">
    <property type="entry name" value="GIYc"/>
    <property type="match status" value="1"/>
</dbReference>
<protein>
    <recommendedName>
        <fullName evidence="7">UvrABC system protein C</fullName>
        <shortName evidence="7">Protein UvrC</shortName>
    </recommendedName>
    <alternativeName>
        <fullName evidence="7">Excinuclease ABC subunit C</fullName>
    </alternativeName>
</protein>
<dbReference type="InterPro" id="IPR001162">
    <property type="entry name" value="UvrC_RNase_H_dom"/>
</dbReference>
<keyword evidence="6 7" id="KW-0742">SOS response</keyword>
<dbReference type="EMBL" id="JATM01000001">
    <property type="protein sequence ID" value="OOL19566.1"/>
    <property type="molecule type" value="Genomic_DNA"/>
</dbReference>
<feature type="domain" description="GIY-YIG" evidence="9">
    <location>
        <begin position="20"/>
        <end position="98"/>
    </location>
</feature>
<dbReference type="PROSITE" id="PS50165">
    <property type="entry name" value="UVRC"/>
    <property type="match status" value="1"/>
</dbReference>
<dbReference type="SMART" id="SM00278">
    <property type="entry name" value="HhH1"/>
    <property type="match status" value="2"/>
</dbReference>
<organism evidence="11 12">
    <name type="scientific">Bombella intestini</name>
    <dbReference type="NCBI Taxonomy" id="1539051"/>
    <lineage>
        <taxon>Bacteria</taxon>
        <taxon>Pseudomonadati</taxon>
        <taxon>Pseudomonadota</taxon>
        <taxon>Alphaproteobacteria</taxon>
        <taxon>Acetobacterales</taxon>
        <taxon>Acetobacteraceae</taxon>
        <taxon>Bombella</taxon>
    </lineage>
</organism>
<keyword evidence="3 7" id="KW-0228">DNA excision</keyword>
<keyword evidence="2 7" id="KW-0227">DNA damage</keyword>
<sequence length="625" mass="70277">MADTPHGVAAIRKALKTIPDSPGVYRMLSAKDEVLYVGKALNLKKRVTSYTQLARLPERLRLMVSLTVNMEIVVTRTEAEALLLEANYIKRMKPRFNILLRDDKSYPWLLLSGDHAFPRLMRQRGKPVKGATYWGPFASSRAVDQTIQVIQRAFMLRTCTDSVFESRTRPCLLHQIKRCSAPCVDRISPSEYQALVEQTREFLGGGGRELQQRLTVEMEKASEELAFERAALIRDRIRGFANLRASGAINPISIQEADVVALWQQAGQSCIQVFFIRGGRNNGNRAFYPRHEADASVEDVLAAFLLQFYEDKQPPLQIMTNSEPSEQPLLTEALSLQRGQKVQLLQPQRGEKKAVLDHAILNAREALERRLAETAGQAVLLEKVADLFDLLAPPKRIEVYDNSHLMGQAPYGAMVVGGPEGFVKRAYRKFSIRGPVAPGDDFGMMKEVMTRRFAQLTPDDAGSENWPDLLLIDGGKGQVRVVREILAERGLSSIPVVGIAKGVDRNAGREWFFVEGKEPFQLPVNDAVLYYLQRLRDEVHRFVITTHRAGRSRALTRSGLDEIPGVGPARKKALLTRFGSIRQVGQAALEELERVPGINREMAQVIYGYFHPEWVREQSDVLENP</sequence>
<dbReference type="InterPro" id="IPR047296">
    <property type="entry name" value="GIY-YIG_UvrC_Cho"/>
</dbReference>
<dbReference type="PANTHER" id="PTHR30562:SF1">
    <property type="entry name" value="UVRABC SYSTEM PROTEIN C"/>
    <property type="match status" value="1"/>
</dbReference>
<dbReference type="STRING" id="1539051.AL01_00830"/>
<evidence type="ECO:0000256" key="1">
    <source>
        <dbReference type="ARBA" id="ARBA00022490"/>
    </source>
</evidence>
<dbReference type="SUPFAM" id="SSF82771">
    <property type="entry name" value="GIY-YIG endonuclease"/>
    <property type="match status" value="1"/>
</dbReference>
<dbReference type="Pfam" id="PF22920">
    <property type="entry name" value="UvrC_RNaseH"/>
    <property type="match status" value="1"/>
</dbReference>
<gene>
    <name evidence="7" type="primary">uvrC</name>
    <name evidence="11" type="ORF">AL01_00830</name>
</gene>
<dbReference type="InterPro" id="IPR004791">
    <property type="entry name" value="UvrC"/>
</dbReference>
<dbReference type="Gene3D" id="4.10.860.10">
    <property type="entry name" value="UVR domain"/>
    <property type="match status" value="1"/>
</dbReference>
<dbReference type="NCBIfam" id="NF001824">
    <property type="entry name" value="PRK00558.1-5"/>
    <property type="match status" value="1"/>
</dbReference>
<dbReference type="HAMAP" id="MF_00203">
    <property type="entry name" value="UvrC"/>
    <property type="match status" value="1"/>
</dbReference>
<dbReference type="Gene3D" id="3.40.1440.10">
    <property type="entry name" value="GIY-YIG endonuclease"/>
    <property type="match status" value="1"/>
</dbReference>
<feature type="domain" description="UVR" evidence="8">
    <location>
        <begin position="208"/>
        <end position="243"/>
    </location>
</feature>
<dbReference type="GO" id="GO:0005737">
    <property type="term" value="C:cytoplasm"/>
    <property type="evidence" value="ECO:0007669"/>
    <property type="project" value="UniProtKB-SubCell"/>
</dbReference>
<keyword evidence="4 7" id="KW-0267">Excision nuclease</keyword>
<dbReference type="InterPro" id="IPR003583">
    <property type="entry name" value="Hlx-hairpin-Hlx_DNA-bd_motif"/>
</dbReference>
<dbReference type="InterPro" id="IPR000305">
    <property type="entry name" value="GIY-YIG_endonuc"/>
</dbReference>
<dbReference type="GO" id="GO:0009432">
    <property type="term" value="P:SOS response"/>
    <property type="evidence" value="ECO:0007669"/>
    <property type="project" value="UniProtKB-UniRule"/>
</dbReference>
<dbReference type="InterPro" id="IPR010994">
    <property type="entry name" value="RuvA_2-like"/>
</dbReference>
<evidence type="ECO:0000256" key="4">
    <source>
        <dbReference type="ARBA" id="ARBA00022881"/>
    </source>
</evidence>